<protein>
    <submittedName>
        <fullName evidence="1">Uncharacterized protein</fullName>
    </submittedName>
</protein>
<accession>A0A8H5ZWP2</accession>
<feature type="non-terminal residue" evidence="1">
    <location>
        <position position="105"/>
    </location>
</feature>
<reference evidence="1 2" key="1">
    <citation type="submission" date="2019-04" db="EMBL/GenBank/DDBJ databases">
        <title>Aspergillus burnettii sp. nov., novel species from soil in southeast Queensland.</title>
        <authorList>
            <person name="Gilchrist C.L.M."/>
            <person name="Pitt J.I."/>
            <person name="Lange L."/>
            <person name="Lacey H.J."/>
            <person name="Vuong D."/>
            <person name="Midgley D.J."/>
            <person name="Greenfield P."/>
            <person name="Bradbury M."/>
            <person name="Lacey E."/>
            <person name="Busk P.K."/>
            <person name="Pilgaard B."/>
            <person name="Chooi Y.H."/>
            <person name="Piggott A.M."/>
        </authorList>
    </citation>
    <scope>NUCLEOTIDE SEQUENCE [LARGE SCALE GENOMIC DNA]</scope>
    <source>
        <strain evidence="1 2">FRR 5400</strain>
    </source>
</reference>
<name>A0A8H5ZWP2_PETAA</name>
<organism evidence="1 2">
    <name type="scientific">Petromyces alliaceus</name>
    <name type="common">Aspergillus alliaceus</name>
    <dbReference type="NCBI Taxonomy" id="209559"/>
    <lineage>
        <taxon>Eukaryota</taxon>
        <taxon>Fungi</taxon>
        <taxon>Dikarya</taxon>
        <taxon>Ascomycota</taxon>
        <taxon>Pezizomycotina</taxon>
        <taxon>Eurotiomycetes</taxon>
        <taxon>Eurotiomycetidae</taxon>
        <taxon>Eurotiales</taxon>
        <taxon>Aspergillaceae</taxon>
        <taxon>Aspergillus</taxon>
        <taxon>Aspergillus subgen. Circumdati</taxon>
    </lineage>
</organism>
<evidence type="ECO:0000313" key="2">
    <source>
        <dbReference type="Proteomes" id="UP000541154"/>
    </source>
</evidence>
<dbReference type="AlphaFoldDB" id="A0A8H5ZWP2"/>
<comment type="caution">
    <text evidence="1">The sequence shown here is derived from an EMBL/GenBank/DDBJ whole genome shotgun (WGS) entry which is preliminary data.</text>
</comment>
<dbReference type="Proteomes" id="UP000541154">
    <property type="component" value="Unassembled WGS sequence"/>
</dbReference>
<dbReference type="EMBL" id="SPNV01000458">
    <property type="protein sequence ID" value="KAF5855298.1"/>
    <property type="molecule type" value="Genomic_DNA"/>
</dbReference>
<gene>
    <name evidence="1" type="ORF">ETB97_009478</name>
</gene>
<proteinExistence type="predicted"/>
<evidence type="ECO:0000313" key="1">
    <source>
        <dbReference type="EMBL" id="KAF5855298.1"/>
    </source>
</evidence>
<keyword evidence="2" id="KW-1185">Reference proteome</keyword>
<sequence length="105" mass="12242">MSWPVVGQSYMIQRVQAELSVQMQFTVCCQPRQLHTPAVMQYLHRVTRFKKKLAVLIYMVAGQPSRAPELLSIQHSNIETNRQQNIYIEDRMVTLVTAYHKGFYA</sequence>